<accession>A0AAC9U0N9</accession>
<name>A0AAC9U0N9_9GAMM</name>
<feature type="compositionally biased region" description="Polar residues" evidence="2">
    <location>
        <begin position="310"/>
        <end position="321"/>
    </location>
</feature>
<sequence>MHQSCFDRPIIIISAPRSGSTLLFELLSHSESLWTIGGESHGVIEKHRQLNITAKGFASNALDESDWDLEINRQLKNDFKAALIDNRGQPYHDDMGPVRFLEKTPKNSLRIDFLNKVFPDARFIYLVRDPKENVASIMQAWRSGRFRTYPGLPGWNGDWSLLLPPNWQALRGAPLEKVASFQWRQANDHIMASLSKLPDERWHLVSYHDLVSDPQGTTQKIVDFCQIPMDDSLSKCSSGELPHSRYTVSAPKADKWLANYPAIAAIWPEAQACLNKINHLLTARGMRPFNTELPTPPKDIETPLAPRTADSAQQGYPNTPRNAPCPCGAAKRYKECHGKLA</sequence>
<dbReference type="PANTHER" id="PTHR12788:SF10">
    <property type="entry name" value="PROTEIN-TYROSINE SULFOTRANSFERASE"/>
    <property type="match status" value="1"/>
</dbReference>
<dbReference type="KEGG" id="smav:CFF01_13510"/>
<dbReference type="Pfam" id="PF13469">
    <property type="entry name" value="Sulfotransfer_3"/>
    <property type="match status" value="1"/>
</dbReference>
<dbReference type="Gene3D" id="3.40.50.300">
    <property type="entry name" value="P-loop containing nucleotide triphosphate hydrolases"/>
    <property type="match status" value="1"/>
</dbReference>
<feature type="region of interest" description="Disordered" evidence="2">
    <location>
        <begin position="288"/>
        <end position="323"/>
    </location>
</feature>
<reference evidence="3 4" key="1">
    <citation type="submission" date="2017-06" db="EMBL/GenBank/DDBJ databases">
        <title>Complete genome sequence of Shewanella marisflavi EP1 associated with anaerobic 2,4-dinitrotoluene reduction and salt tolerance.</title>
        <authorList>
            <person name="Huang J."/>
        </authorList>
    </citation>
    <scope>NUCLEOTIDE SEQUENCE [LARGE SCALE GENOMIC DNA]</scope>
    <source>
        <strain evidence="3 4">EP1</strain>
    </source>
</reference>
<dbReference type="SUPFAM" id="SSF52540">
    <property type="entry name" value="P-loop containing nucleoside triphosphate hydrolases"/>
    <property type="match status" value="1"/>
</dbReference>
<gene>
    <name evidence="3" type="ORF">CFF01_13510</name>
</gene>
<dbReference type="Pfam" id="PF02810">
    <property type="entry name" value="SEC-C"/>
    <property type="match status" value="1"/>
</dbReference>
<dbReference type="PANTHER" id="PTHR12788">
    <property type="entry name" value="PROTEIN-TYROSINE SULFOTRANSFERASE 2"/>
    <property type="match status" value="1"/>
</dbReference>
<dbReference type="InterPro" id="IPR004027">
    <property type="entry name" value="SEC_C_motif"/>
</dbReference>
<dbReference type="RefSeq" id="WP_088905137.1">
    <property type="nucleotide sequence ID" value="NZ_CP022272.1"/>
</dbReference>
<keyword evidence="1" id="KW-0808">Transferase</keyword>
<organism evidence="3 4">
    <name type="scientific">Shewanella marisflavi</name>
    <dbReference type="NCBI Taxonomy" id="260364"/>
    <lineage>
        <taxon>Bacteria</taxon>
        <taxon>Pseudomonadati</taxon>
        <taxon>Pseudomonadota</taxon>
        <taxon>Gammaproteobacteria</taxon>
        <taxon>Alteromonadales</taxon>
        <taxon>Shewanellaceae</taxon>
        <taxon>Shewanella</taxon>
    </lineage>
</organism>
<proteinExistence type="predicted"/>
<evidence type="ECO:0000313" key="4">
    <source>
        <dbReference type="Proteomes" id="UP000198233"/>
    </source>
</evidence>
<dbReference type="GO" id="GO:0008476">
    <property type="term" value="F:protein-tyrosine sulfotransferase activity"/>
    <property type="evidence" value="ECO:0007669"/>
    <property type="project" value="InterPro"/>
</dbReference>
<evidence type="ECO:0000313" key="3">
    <source>
        <dbReference type="EMBL" id="ASJ97511.1"/>
    </source>
</evidence>
<protein>
    <submittedName>
        <fullName evidence="3">Zinc chelation protein SecC</fullName>
    </submittedName>
</protein>
<evidence type="ECO:0000256" key="2">
    <source>
        <dbReference type="SAM" id="MobiDB-lite"/>
    </source>
</evidence>
<dbReference type="EMBL" id="CP022272">
    <property type="protein sequence ID" value="ASJ97511.1"/>
    <property type="molecule type" value="Genomic_DNA"/>
</dbReference>
<dbReference type="Proteomes" id="UP000198233">
    <property type="component" value="Chromosome"/>
</dbReference>
<dbReference type="Gene3D" id="3.10.450.50">
    <property type="match status" value="1"/>
</dbReference>
<evidence type="ECO:0000256" key="1">
    <source>
        <dbReference type="ARBA" id="ARBA00022679"/>
    </source>
</evidence>
<dbReference type="InterPro" id="IPR026634">
    <property type="entry name" value="TPST-like"/>
</dbReference>
<dbReference type="SUPFAM" id="SSF103642">
    <property type="entry name" value="Sec-C motif"/>
    <property type="match status" value="1"/>
</dbReference>
<dbReference type="AlphaFoldDB" id="A0AAC9U0N9"/>
<dbReference type="InterPro" id="IPR027417">
    <property type="entry name" value="P-loop_NTPase"/>
</dbReference>